<gene>
    <name evidence="2" type="ORF">M011DRAFT_4987</name>
</gene>
<accession>A0A6A6VNN1</accession>
<sequence>MSVHSALSFAISQGIFQCSCIHALWEHDAGLTASGVDNVDDAKTRDDMDVKVADAGGDAGPMVGVEPSGITEGKGDAEVKGPDVVGDVEEGKGNAEVKSPDVVGDVEDDKGDAEVNLV</sequence>
<protein>
    <submittedName>
        <fullName evidence="2">Uncharacterized protein</fullName>
    </submittedName>
</protein>
<name>A0A6A6VNN1_9PLEO</name>
<reference evidence="2" key="1">
    <citation type="journal article" date="2020" name="Stud. Mycol.">
        <title>101 Dothideomycetes genomes: a test case for predicting lifestyles and emergence of pathogens.</title>
        <authorList>
            <person name="Haridas S."/>
            <person name="Albert R."/>
            <person name="Binder M."/>
            <person name="Bloem J."/>
            <person name="Labutti K."/>
            <person name="Salamov A."/>
            <person name="Andreopoulos B."/>
            <person name="Baker S."/>
            <person name="Barry K."/>
            <person name="Bills G."/>
            <person name="Bluhm B."/>
            <person name="Cannon C."/>
            <person name="Castanera R."/>
            <person name="Culley D."/>
            <person name="Daum C."/>
            <person name="Ezra D."/>
            <person name="Gonzalez J."/>
            <person name="Henrissat B."/>
            <person name="Kuo A."/>
            <person name="Liang C."/>
            <person name="Lipzen A."/>
            <person name="Lutzoni F."/>
            <person name="Magnuson J."/>
            <person name="Mondo S."/>
            <person name="Nolan M."/>
            <person name="Ohm R."/>
            <person name="Pangilinan J."/>
            <person name="Park H.-J."/>
            <person name="Ramirez L."/>
            <person name="Alfaro M."/>
            <person name="Sun H."/>
            <person name="Tritt A."/>
            <person name="Yoshinaga Y."/>
            <person name="Zwiers L.-H."/>
            <person name="Turgeon B."/>
            <person name="Goodwin S."/>
            <person name="Spatafora J."/>
            <person name="Crous P."/>
            <person name="Grigoriev I."/>
        </authorList>
    </citation>
    <scope>NUCLEOTIDE SEQUENCE</scope>
    <source>
        <strain evidence="2">CBS 119925</strain>
    </source>
</reference>
<dbReference type="EMBL" id="MU006561">
    <property type="protein sequence ID" value="KAF2751763.1"/>
    <property type="molecule type" value="Genomic_DNA"/>
</dbReference>
<organism evidence="2 3">
    <name type="scientific">Sporormia fimetaria CBS 119925</name>
    <dbReference type="NCBI Taxonomy" id="1340428"/>
    <lineage>
        <taxon>Eukaryota</taxon>
        <taxon>Fungi</taxon>
        <taxon>Dikarya</taxon>
        <taxon>Ascomycota</taxon>
        <taxon>Pezizomycotina</taxon>
        <taxon>Dothideomycetes</taxon>
        <taxon>Pleosporomycetidae</taxon>
        <taxon>Pleosporales</taxon>
        <taxon>Sporormiaceae</taxon>
        <taxon>Sporormia</taxon>
    </lineage>
</organism>
<dbReference type="AlphaFoldDB" id="A0A6A6VNN1"/>
<feature type="region of interest" description="Disordered" evidence="1">
    <location>
        <begin position="52"/>
        <end position="118"/>
    </location>
</feature>
<dbReference type="Proteomes" id="UP000799440">
    <property type="component" value="Unassembled WGS sequence"/>
</dbReference>
<evidence type="ECO:0000256" key="1">
    <source>
        <dbReference type="SAM" id="MobiDB-lite"/>
    </source>
</evidence>
<feature type="compositionally biased region" description="Basic and acidic residues" evidence="1">
    <location>
        <begin position="89"/>
        <end position="99"/>
    </location>
</feature>
<proteinExistence type="predicted"/>
<keyword evidence="3" id="KW-1185">Reference proteome</keyword>
<evidence type="ECO:0000313" key="2">
    <source>
        <dbReference type="EMBL" id="KAF2751763.1"/>
    </source>
</evidence>
<evidence type="ECO:0000313" key="3">
    <source>
        <dbReference type="Proteomes" id="UP000799440"/>
    </source>
</evidence>